<dbReference type="AlphaFoldDB" id="A0A4E0R1K3"/>
<evidence type="ECO:0000313" key="4">
    <source>
        <dbReference type="EMBL" id="THD19966.1"/>
    </source>
</evidence>
<name>A0A4E0R1K3_FASHE</name>
<protein>
    <submittedName>
        <fullName evidence="4">OCIA domain-containing protein 1</fullName>
    </submittedName>
</protein>
<feature type="transmembrane region" description="Helical" evidence="2">
    <location>
        <begin position="67"/>
        <end position="86"/>
    </location>
</feature>
<feature type="compositionally biased region" description="Polar residues" evidence="1">
    <location>
        <begin position="164"/>
        <end position="175"/>
    </location>
</feature>
<feature type="region of interest" description="Disordered" evidence="1">
    <location>
        <begin position="145"/>
        <end position="196"/>
    </location>
</feature>
<evidence type="ECO:0000256" key="2">
    <source>
        <dbReference type="SAM" id="Phobius"/>
    </source>
</evidence>
<evidence type="ECO:0000256" key="1">
    <source>
        <dbReference type="SAM" id="MobiDB-lite"/>
    </source>
</evidence>
<dbReference type="InterPro" id="IPR040187">
    <property type="entry name" value="OCAD1/2"/>
</dbReference>
<feature type="domain" description="OCIA" evidence="3">
    <location>
        <begin position="16"/>
        <end position="98"/>
    </location>
</feature>
<evidence type="ECO:0000313" key="5">
    <source>
        <dbReference type="Proteomes" id="UP000230066"/>
    </source>
</evidence>
<dbReference type="Pfam" id="PF07051">
    <property type="entry name" value="OCIA"/>
    <property type="match status" value="1"/>
</dbReference>
<dbReference type="InterPro" id="IPR009764">
    <property type="entry name" value="OCIA_dom"/>
</dbReference>
<keyword evidence="2" id="KW-0472">Membrane</keyword>
<comment type="caution">
    <text evidence="4">The sequence shown here is derived from an EMBL/GenBank/DDBJ whole genome shotgun (WGS) entry which is preliminary data.</text>
</comment>
<evidence type="ECO:0000259" key="3">
    <source>
        <dbReference type="Pfam" id="PF07051"/>
    </source>
</evidence>
<dbReference type="EMBL" id="JXXN02005342">
    <property type="protein sequence ID" value="THD19966.1"/>
    <property type="molecule type" value="Genomic_DNA"/>
</dbReference>
<keyword evidence="5" id="KW-1185">Reference proteome</keyword>
<dbReference type="PANTHER" id="PTHR13336:SF3">
    <property type="entry name" value="OCIA DOMAIN-CONTAINING PROTEIN 1"/>
    <property type="match status" value="1"/>
</dbReference>
<feature type="transmembrane region" description="Helical" evidence="2">
    <location>
        <begin position="36"/>
        <end position="55"/>
    </location>
</feature>
<dbReference type="GO" id="GO:0005768">
    <property type="term" value="C:endosome"/>
    <property type="evidence" value="ECO:0007669"/>
    <property type="project" value="TreeGrafter"/>
</dbReference>
<organism evidence="4 5">
    <name type="scientific">Fasciola hepatica</name>
    <name type="common">Liver fluke</name>
    <dbReference type="NCBI Taxonomy" id="6192"/>
    <lineage>
        <taxon>Eukaryota</taxon>
        <taxon>Metazoa</taxon>
        <taxon>Spiralia</taxon>
        <taxon>Lophotrochozoa</taxon>
        <taxon>Platyhelminthes</taxon>
        <taxon>Trematoda</taxon>
        <taxon>Digenea</taxon>
        <taxon>Plagiorchiida</taxon>
        <taxon>Echinostomata</taxon>
        <taxon>Echinostomatoidea</taxon>
        <taxon>Fasciolidae</taxon>
        <taxon>Fasciola</taxon>
    </lineage>
</organism>
<reference evidence="4" key="1">
    <citation type="submission" date="2019-03" db="EMBL/GenBank/DDBJ databases">
        <title>Improved annotation for the trematode Fasciola hepatica.</title>
        <authorList>
            <person name="Choi Y.-J."/>
            <person name="Martin J."/>
            <person name="Mitreva M."/>
        </authorList>
    </citation>
    <scope>NUCLEOTIDE SEQUENCE [LARGE SCALE GENOMIC DNA]</scope>
</reference>
<accession>A0A4E0R1K3</accession>
<dbReference type="PANTHER" id="PTHR13336">
    <property type="entry name" value="OVARIAN CARCINOMA IMMUNOREACTIVE ANTIGEN"/>
    <property type="match status" value="1"/>
</dbReference>
<sequence>MSFFDPLMNRHGPDVQLTDEDVATIRKCRQLSFWRGSVPFTIGSCMAVAVAQNFGFFNSRPRLRAPMYVLATVFGYLGGKFSYLGACKSMFLELDDSRIKDYILEGKEMPSLQTGPLIVNTPVISDIPEGSRPMTYAERREYYRNQPSDSQLSPDPQPLPIPETTEQTPRSSSPFFNDDRPSGSYQFDDVYRPREE</sequence>
<keyword evidence="2" id="KW-0812">Transmembrane</keyword>
<keyword evidence="2" id="KW-1133">Transmembrane helix</keyword>
<dbReference type="Proteomes" id="UP000230066">
    <property type="component" value="Unassembled WGS sequence"/>
</dbReference>
<proteinExistence type="predicted"/>
<gene>
    <name evidence="4" type="ORF">D915_009396</name>
</gene>